<dbReference type="AlphaFoldDB" id="A0A1X6XNU8"/>
<organism evidence="2 3">
    <name type="scientific">Brevibacterium yomogidense</name>
    <dbReference type="NCBI Taxonomy" id="946573"/>
    <lineage>
        <taxon>Bacteria</taxon>
        <taxon>Bacillati</taxon>
        <taxon>Actinomycetota</taxon>
        <taxon>Actinomycetes</taxon>
        <taxon>Micrococcales</taxon>
        <taxon>Brevibacteriaceae</taxon>
        <taxon>Brevibacterium</taxon>
    </lineage>
</organism>
<gene>
    <name evidence="2" type="ORF">FM105_14005</name>
</gene>
<dbReference type="Pfam" id="PF04978">
    <property type="entry name" value="MST"/>
    <property type="match status" value="1"/>
</dbReference>
<dbReference type="RefSeq" id="WP_087009191.1">
    <property type="nucleotide sequence ID" value="NZ_FWFF01000020.1"/>
</dbReference>
<protein>
    <recommendedName>
        <fullName evidence="4">Mini-circle protein</fullName>
    </recommendedName>
</protein>
<evidence type="ECO:0000313" key="3">
    <source>
        <dbReference type="Proteomes" id="UP000196581"/>
    </source>
</evidence>
<feature type="compositionally biased region" description="Polar residues" evidence="1">
    <location>
        <begin position="1"/>
        <end position="15"/>
    </location>
</feature>
<accession>A0A1X6XNU8</accession>
<dbReference type="EMBL" id="FWFF01000020">
    <property type="protein sequence ID" value="SLN01005.1"/>
    <property type="molecule type" value="Genomic_DNA"/>
</dbReference>
<reference evidence="3" key="1">
    <citation type="submission" date="2017-02" db="EMBL/GenBank/DDBJ databases">
        <authorList>
            <person name="Dridi B."/>
        </authorList>
    </citation>
    <scope>NUCLEOTIDE SEQUENCE [LARGE SCALE GENOMIC DNA]</scope>
    <source>
        <strain evidence="3">B Co 03.10</strain>
    </source>
</reference>
<dbReference type="Gene3D" id="1.20.120.450">
    <property type="entry name" value="dinb family like domain"/>
    <property type="match status" value="1"/>
</dbReference>
<dbReference type="SUPFAM" id="SSF109854">
    <property type="entry name" value="DinB/YfiT-like putative metalloenzymes"/>
    <property type="match status" value="1"/>
</dbReference>
<dbReference type="InterPro" id="IPR034660">
    <property type="entry name" value="DinB/YfiT-like"/>
</dbReference>
<feature type="compositionally biased region" description="Basic and acidic residues" evidence="1">
    <location>
        <begin position="16"/>
        <end position="34"/>
    </location>
</feature>
<proteinExistence type="predicted"/>
<feature type="region of interest" description="Disordered" evidence="1">
    <location>
        <begin position="1"/>
        <end position="42"/>
    </location>
</feature>
<dbReference type="InterPro" id="IPR007061">
    <property type="entry name" value="MST-like"/>
</dbReference>
<name>A0A1X6XNU8_9MICO</name>
<sequence>MTADSNDAPDTSTTSEDSRITTDDSRTASDDPAGRTDPPLLADEHDTVTGYIDFHRQTLAWKIRGLDIDQLRATLPSSAMTLGGMLSHLSFVEDFWLSLCVGGEMPEPWASTDWDADQDADWHLAGTSDADALWKLWEDSVERSRGIVDGLVAAHGPDAAMAGRHEDKGSGEQVTLRWILVHLVEEYARHVGHADLLREAIDGLTGE</sequence>
<evidence type="ECO:0000313" key="2">
    <source>
        <dbReference type="EMBL" id="SLN01005.1"/>
    </source>
</evidence>
<keyword evidence="3" id="KW-1185">Reference proteome</keyword>
<dbReference type="Proteomes" id="UP000196581">
    <property type="component" value="Unassembled WGS sequence"/>
</dbReference>
<evidence type="ECO:0008006" key="4">
    <source>
        <dbReference type="Google" id="ProtNLM"/>
    </source>
</evidence>
<evidence type="ECO:0000256" key="1">
    <source>
        <dbReference type="SAM" id="MobiDB-lite"/>
    </source>
</evidence>